<comment type="caution">
    <text evidence="1">The sequence shown here is derived from an EMBL/GenBank/DDBJ whole genome shotgun (WGS) entry which is preliminary data.</text>
</comment>
<accession>A0ABQ8KS61</accession>
<protein>
    <submittedName>
        <fullName evidence="1">Uncharacterized protein</fullName>
    </submittedName>
</protein>
<evidence type="ECO:0000313" key="1">
    <source>
        <dbReference type="EMBL" id="KAH9841547.1"/>
    </source>
</evidence>
<dbReference type="Gene3D" id="3.80.10.10">
    <property type="entry name" value="Ribonuclease Inhibitor"/>
    <property type="match status" value="1"/>
</dbReference>
<name>A0ABQ8KS61_9APHY</name>
<keyword evidence="2" id="KW-1185">Reference proteome</keyword>
<dbReference type="InterPro" id="IPR032675">
    <property type="entry name" value="LRR_dom_sf"/>
</dbReference>
<proteinExistence type="predicted"/>
<dbReference type="EMBL" id="JADCUA010000003">
    <property type="protein sequence ID" value="KAH9841547.1"/>
    <property type="molecule type" value="Genomic_DNA"/>
</dbReference>
<gene>
    <name evidence="1" type="ORF">C8Q71DRAFT_737579</name>
</gene>
<dbReference type="GeneID" id="72003334"/>
<dbReference type="Proteomes" id="UP000814176">
    <property type="component" value="Unassembled WGS sequence"/>
</dbReference>
<organism evidence="1 2">
    <name type="scientific">Rhodofomes roseus</name>
    <dbReference type="NCBI Taxonomy" id="34475"/>
    <lineage>
        <taxon>Eukaryota</taxon>
        <taxon>Fungi</taxon>
        <taxon>Dikarya</taxon>
        <taxon>Basidiomycota</taxon>
        <taxon>Agaricomycotina</taxon>
        <taxon>Agaricomycetes</taxon>
        <taxon>Polyporales</taxon>
        <taxon>Rhodofomes</taxon>
    </lineage>
</organism>
<dbReference type="RefSeq" id="XP_047782846.1">
    <property type="nucleotide sequence ID" value="XM_047922602.1"/>
</dbReference>
<reference evidence="1 2" key="1">
    <citation type="journal article" date="2021" name="Environ. Microbiol.">
        <title>Gene family expansions and transcriptome signatures uncover fungal adaptations to wood decay.</title>
        <authorList>
            <person name="Hage H."/>
            <person name="Miyauchi S."/>
            <person name="Viragh M."/>
            <person name="Drula E."/>
            <person name="Min B."/>
            <person name="Chaduli D."/>
            <person name="Navarro D."/>
            <person name="Favel A."/>
            <person name="Norest M."/>
            <person name="Lesage-Meessen L."/>
            <person name="Balint B."/>
            <person name="Merenyi Z."/>
            <person name="de Eugenio L."/>
            <person name="Morin E."/>
            <person name="Martinez A.T."/>
            <person name="Baldrian P."/>
            <person name="Stursova M."/>
            <person name="Martinez M.J."/>
            <person name="Novotny C."/>
            <person name="Magnuson J.K."/>
            <person name="Spatafora J.W."/>
            <person name="Maurice S."/>
            <person name="Pangilinan J."/>
            <person name="Andreopoulos W."/>
            <person name="LaButti K."/>
            <person name="Hundley H."/>
            <person name="Na H."/>
            <person name="Kuo A."/>
            <person name="Barry K."/>
            <person name="Lipzen A."/>
            <person name="Henrissat B."/>
            <person name="Riley R."/>
            <person name="Ahrendt S."/>
            <person name="Nagy L.G."/>
            <person name="Grigoriev I.V."/>
            <person name="Martin F."/>
            <person name="Rosso M.N."/>
        </authorList>
    </citation>
    <scope>NUCLEOTIDE SEQUENCE [LARGE SCALE GENOMIC DNA]</scope>
    <source>
        <strain evidence="1 2">CIRM-BRFM 1785</strain>
    </source>
</reference>
<sequence>MLRESPGLESLSLNQIGPVSIESQTSWRGGNDTILCLPSLRRLTIETNDPPVNFFECFAFPNLTRLTLCIVYQESPTHGEEVVQDLLRPSPATGRSVLSGLQSLRIAGVCCNDRATVAGVYATLTNLQTLSLDFETRGMVLSRGWYDVLTTQWESIANANEEPLLPQLQALKLIGLSGKDMRHLIEVRAATRRPVRQVYVYEENDLAQEDKSWIKHNVDTFEYFDSIMMWAEDHFTFVN</sequence>
<evidence type="ECO:0000313" key="2">
    <source>
        <dbReference type="Proteomes" id="UP000814176"/>
    </source>
</evidence>